<accession>A0A6A3PZS8</accession>
<evidence type="ECO:0000313" key="2">
    <source>
        <dbReference type="Proteomes" id="UP000440732"/>
    </source>
</evidence>
<proteinExistence type="predicted"/>
<dbReference type="Proteomes" id="UP000440732">
    <property type="component" value="Unassembled WGS sequence"/>
</dbReference>
<comment type="caution">
    <text evidence="1">The sequence shown here is derived from an EMBL/GenBank/DDBJ whole genome shotgun (WGS) entry which is preliminary data.</text>
</comment>
<gene>
    <name evidence="1" type="ORF">PF006_g30333</name>
</gene>
<organism evidence="1 2">
    <name type="scientific">Phytophthora fragariae</name>
    <dbReference type="NCBI Taxonomy" id="53985"/>
    <lineage>
        <taxon>Eukaryota</taxon>
        <taxon>Sar</taxon>
        <taxon>Stramenopiles</taxon>
        <taxon>Oomycota</taxon>
        <taxon>Peronosporomycetes</taxon>
        <taxon>Peronosporales</taxon>
        <taxon>Peronosporaceae</taxon>
        <taxon>Phytophthora</taxon>
    </lineage>
</organism>
<protein>
    <submittedName>
        <fullName evidence="1">Uncharacterized protein</fullName>
    </submittedName>
</protein>
<reference evidence="1 2" key="1">
    <citation type="submission" date="2018-08" db="EMBL/GenBank/DDBJ databases">
        <title>Genomic investigation of the strawberry pathogen Phytophthora fragariae indicates pathogenicity is determined by transcriptional variation in three key races.</title>
        <authorList>
            <person name="Adams T.M."/>
            <person name="Armitage A.D."/>
            <person name="Sobczyk M.K."/>
            <person name="Bates H.J."/>
            <person name="Dunwell J.M."/>
            <person name="Nellist C.F."/>
            <person name="Harrison R.J."/>
        </authorList>
    </citation>
    <scope>NUCLEOTIDE SEQUENCE [LARGE SCALE GENOMIC DNA]</scope>
    <source>
        <strain evidence="1 2">NOV-5</strain>
    </source>
</reference>
<name>A0A6A3PZS8_9STRA</name>
<sequence length="142" mass="14965">MRIPRGRPFPGGAFPLGPGLEVVADTFGMRFLGERGGCHWLRIICCCHCCCWVTNVVIVSVSLSSFDDVSAVATSAGPELAPAVFLSSGNSSSSSMGRDISLASSHSQASGMSRAGPESSEASIRLLRSPRRNNWYLICGLG</sequence>
<dbReference type="EMBL" id="QXGA01005712">
    <property type="protein sequence ID" value="KAE9065999.1"/>
    <property type="molecule type" value="Genomic_DNA"/>
</dbReference>
<evidence type="ECO:0000313" key="1">
    <source>
        <dbReference type="EMBL" id="KAE9065999.1"/>
    </source>
</evidence>
<dbReference type="AlphaFoldDB" id="A0A6A3PZS8"/>